<dbReference type="EMBL" id="VSRR010018401">
    <property type="protein sequence ID" value="MPC61313.1"/>
    <property type="molecule type" value="Genomic_DNA"/>
</dbReference>
<evidence type="ECO:0000313" key="3">
    <source>
        <dbReference type="Proteomes" id="UP000324222"/>
    </source>
</evidence>
<accession>A0A5B7GUK3</accession>
<feature type="region of interest" description="Disordered" evidence="1">
    <location>
        <begin position="175"/>
        <end position="198"/>
    </location>
</feature>
<gene>
    <name evidence="2" type="ORF">E2C01_055383</name>
</gene>
<dbReference type="Proteomes" id="UP000324222">
    <property type="component" value="Unassembled WGS sequence"/>
</dbReference>
<sequence length="399" mass="43153">MLPMQPRPSPLLCQHHTSPGRRTHSLALLQLPSVLPSARHGPCCSPSQRDSTHRHGRRIGRSQSANQAAATRLPPSPPPRCLGPRQCHHSHPSAGHSPHLVVLVFLYVPKPPRRTCQPTPFQGTSSPVYNPSEANDASTITFSRRVQKKCADGDIRAALRLLTTSDTFISPSEQTADALHAKHPPAEADEEPPKIPDPDQHRLTITEFDVMAAIKSSAPGSAAGLDGLRPLHLLQLVARFTAEAGQLDLGLTLNESKCEVTHLDDPGNTNTSDMGHVVPMEDSVSDKAVNPCPRNVVETLANNAENSGPHTDDLLLTAHRTLLTRLSILGSPIHARGSDEDLGKIKDTIRILIDRTSNSGSHATLFFLSRYAAVPRATYLLRSAPAHAANESLRERSTS</sequence>
<feature type="region of interest" description="Disordered" evidence="1">
    <location>
        <begin position="37"/>
        <end position="94"/>
    </location>
</feature>
<comment type="caution">
    <text evidence="2">The sequence shown here is derived from an EMBL/GenBank/DDBJ whole genome shotgun (WGS) entry which is preliminary data.</text>
</comment>
<proteinExistence type="predicted"/>
<evidence type="ECO:0000313" key="2">
    <source>
        <dbReference type="EMBL" id="MPC61313.1"/>
    </source>
</evidence>
<name>A0A5B7GUK3_PORTR</name>
<organism evidence="2 3">
    <name type="scientific">Portunus trituberculatus</name>
    <name type="common">Swimming crab</name>
    <name type="synonym">Neptunus trituberculatus</name>
    <dbReference type="NCBI Taxonomy" id="210409"/>
    <lineage>
        <taxon>Eukaryota</taxon>
        <taxon>Metazoa</taxon>
        <taxon>Ecdysozoa</taxon>
        <taxon>Arthropoda</taxon>
        <taxon>Crustacea</taxon>
        <taxon>Multicrustacea</taxon>
        <taxon>Malacostraca</taxon>
        <taxon>Eumalacostraca</taxon>
        <taxon>Eucarida</taxon>
        <taxon>Decapoda</taxon>
        <taxon>Pleocyemata</taxon>
        <taxon>Brachyura</taxon>
        <taxon>Eubrachyura</taxon>
        <taxon>Portunoidea</taxon>
        <taxon>Portunidae</taxon>
        <taxon>Portuninae</taxon>
        <taxon>Portunus</taxon>
    </lineage>
</organism>
<protein>
    <submittedName>
        <fullName evidence="2">Uncharacterized protein</fullName>
    </submittedName>
</protein>
<evidence type="ECO:0000256" key="1">
    <source>
        <dbReference type="SAM" id="MobiDB-lite"/>
    </source>
</evidence>
<keyword evidence="3" id="KW-1185">Reference proteome</keyword>
<dbReference type="AlphaFoldDB" id="A0A5B7GUK3"/>
<reference evidence="2 3" key="1">
    <citation type="submission" date="2019-05" db="EMBL/GenBank/DDBJ databases">
        <title>Another draft genome of Portunus trituberculatus and its Hox gene families provides insights of decapod evolution.</title>
        <authorList>
            <person name="Jeong J.-H."/>
            <person name="Song I."/>
            <person name="Kim S."/>
            <person name="Choi T."/>
            <person name="Kim D."/>
            <person name="Ryu S."/>
            <person name="Kim W."/>
        </authorList>
    </citation>
    <scope>NUCLEOTIDE SEQUENCE [LARGE SCALE GENOMIC DNA]</scope>
    <source>
        <tissue evidence="2">Muscle</tissue>
    </source>
</reference>